<dbReference type="HOGENOM" id="CLU_1010872_0_0_0"/>
<keyword evidence="1" id="KW-0732">Signal</keyword>
<feature type="signal peptide" evidence="1">
    <location>
        <begin position="1"/>
        <end position="22"/>
    </location>
</feature>
<evidence type="ECO:0000313" key="3">
    <source>
        <dbReference type="Proteomes" id="UP000000925"/>
    </source>
</evidence>
<proteinExistence type="predicted"/>
<keyword evidence="3" id="KW-1185">Reference proteome</keyword>
<dbReference type="AlphaFoldDB" id="D5EPP8"/>
<dbReference type="RefSeq" id="WP_013042509.1">
    <property type="nucleotide sequence ID" value="NC_014008.1"/>
</dbReference>
<evidence type="ECO:0000256" key="1">
    <source>
        <dbReference type="SAM" id="SignalP"/>
    </source>
</evidence>
<evidence type="ECO:0008006" key="4">
    <source>
        <dbReference type="Google" id="ProtNLM"/>
    </source>
</evidence>
<gene>
    <name evidence="2" type="ordered locus">Caka_0761</name>
</gene>
<dbReference type="EMBL" id="CP001998">
    <property type="protein sequence ID" value="ADE53785.1"/>
    <property type="molecule type" value="Genomic_DNA"/>
</dbReference>
<dbReference type="Proteomes" id="UP000000925">
    <property type="component" value="Chromosome"/>
</dbReference>
<accession>D5EPP8</accession>
<reference evidence="2 3" key="1">
    <citation type="journal article" date="2010" name="Stand. Genomic Sci.">
        <title>Complete genome sequence of Coraliomargarita akajimensis type strain (04OKA010-24).</title>
        <authorList>
            <person name="Mavromatis K."/>
            <person name="Abt B."/>
            <person name="Brambilla E."/>
            <person name="Lapidus A."/>
            <person name="Copeland A."/>
            <person name="Deshpande S."/>
            <person name="Nolan M."/>
            <person name="Lucas S."/>
            <person name="Tice H."/>
            <person name="Cheng J.F."/>
            <person name="Han C."/>
            <person name="Detter J.C."/>
            <person name="Woyke T."/>
            <person name="Goodwin L."/>
            <person name="Pitluck S."/>
            <person name="Held B."/>
            <person name="Brettin T."/>
            <person name="Tapia R."/>
            <person name="Ivanova N."/>
            <person name="Mikhailova N."/>
            <person name="Pati A."/>
            <person name="Liolios K."/>
            <person name="Chen A."/>
            <person name="Palaniappan K."/>
            <person name="Land M."/>
            <person name="Hauser L."/>
            <person name="Chang Y.J."/>
            <person name="Jeffries C.D."/>
            <person name="Rohde M."/>
            <person name="Goker M."/>
            <person name="Bristow J."/>
            <person name="Eisen J.A."/>
            <person name="Markowitz V."/>
            <person name="Hugenholtz P."/>
            <person name="Klenk H.P."/>
            <person name="Kyrpides N.C."/>
        </authorList>
    </citation>
    <scope>NUCLEOTIDE SEQUENCE [LARGE SCALE GENOMIC DNA]</scope>
    <source>
        <strain evidence="3">DSM 45221 / IAM 15411 / JCM 23193 / KCTC 12865</strain>
    </source>
</reference>
<dbReference type="KEGG" id="caa:Caka_0761"/>
<name>D5EPP8_CORAD</name>
<sequence>MLRFLSLYILLVSAFCTAHVHAAMEVEVNFDSAMEGWSHDGQDYRAIYSGGVDDSNAIQLLPTAEKNSSAVYSEGISIPRGVGNKVIIRTKFAFTITGEDLQSEVKGANIPIVGLLAMNSPKWYEGPRTAYHIVRRHNGFWGYRATKLDGWVGNQKLGFANDSGNAGSSGWNTMELVLIDNGVTYDAHFYVYDASGEVLLTAEPHPTKLESGSMIYAGYTNGWDMPTGETMASTAKVDEVKLDDLEIKWIPEVQHAGLLMGLSGLGFCLLRRRRQ</sequence>
<protein>
    <recommendedName>
        <fullName evidence="4">PEP-CTERM protein-sorting domain-containing protein</fullName>
    </recommendedName>
</protein>
<evidence type="ECO:0000313" key="2">
    <source>
        <dbReference type="EMBL" id="ADE53785.1"/>
    </source>
</evidence>
<feature type="chain" id="PRO_5003071335" description="PEP-CTERM protein-sorting domain-containing protein" evidence="1">
    <location>
        <begin position="23"/>
        <end position="275"/>
    </location>
</feature>
<organism evidence="2 3">
    <name type="scientific">Coraliomargarita akajimensis (strain DSM 45221 / IAM 15411 / JCM 23193 / KCTC 12865 / 04OKA010-24)</name>
    <dbReference type="NCBI Taxonomy" id="583355"/>
    <lineage>
        <taxon>Bacteria</taxon>
        <taxon>Pseudomonadati</taxon>
        <taxon>Verrucomicrobiota</taxon>
        <taxon>Opitutia</taxon>
        <taxon>Puniceicoccales</taxon>
        <taxon>Coraliomargaritaceae</taxon>
        <taxon>Coraliomargarita</taxon>
    </lineage>
</organism>